<organism evidence="1 2">
    <name type="scientific">Trueperella bonasi</name>
    <dbReference type="NCBI Taxonomy" id="312286"/>
    <lineage>
        <taxon>Bacteria</taxon>
        <taxon>Bacillati</taxon>
        <taxon>Actinomycetota</taxon>
        <taxon>Actinomycetes</taxon>
        <taxon>Actinomycetales</taxon>
        <taxon>Actinomycetaceae</taxon>
        <taxon>Trueperella</taxon>
    </lineage>
</organism>
<dbReference type="SUPFAM" id="SSF53474">
    <property type="entry name" value="alpha/beta-Hydrolases"/>
    <property type="match status" value="1"/>
</dbReference>
<evidence type="ECO:0000313" key="1">
    <source>
        <dbReference type="EMBL" id="MDP9806054.1"/>
    </source>
</evidence>
<evidence type="ECO:0000313" key="2">
    <source>
        <dbReference type="Proteomes" id="UP001243212"/>
    </source>
</evidence>
<gene>
    <name evidence="1" type="ORF">J2S70_000636</name>
</gene>
<proteinExistence type="predicted"/>
<sequence>MRDSNEAPPPRDIESQAIGQLKNLVVLPDSIERYGSDSKQFIEWYGAENSKAICFLHGGRFLGEDFISATRPAARALAQAGYRVALPELRLEPGRPELAANDVHTLAQHDELKNAVWIGHNSGGAFALNAVLASELLPRQAILLAPIVDLARDMREDPELEAGNTCRWIGGSPEELPDRYALYDPIFNFYQLGHAKYRANALSVDIIHGTADATVPVQRSHDLRSQPFNLAIVEGANHVDLIRPDHDAWVYLLGALASVED</sequence>
<comment type="caution">
    <text evidence="1">The sequence shown here is derived from an EMBL/GenBank/DDBJ whole genome shotgun (WGS) entry which is preliminary data.</text>
</comment>
<keyword evidence="2" id="KW-1185">Reference proteome</keyword>
<accession>A0ABT9NFD1</accession>
<dbReference type="InterPro" id="IPR029058">
    <property type="entry name" value="AB_hydrolase_fold"/>
</dbReference>
<protein>
    <submittedName>
        <fullName evidence="1">Acetyl esterase/lipase</fullName>
    </submittedName>
</protein>
<dbReference type="EMBL" id="JAUSQX010000001">
    <property type="protein sequence ID" value="MDP9806054.1"/>
    <property type="molecule type" value="Genomic_DNA"/>
</dbReference>
<dbReference type="Proteomes" id="UP001243212">
    <property type="component" value="Unassembled WGS sequence"/>
</dbReference>
<dbReference type="Gene3D" id="3.40.50.1820">
    <property type="entry name" value="alpha/beta hydrolase"/>
    <property type="match status" value="1"/>
</dbReference>
<name>A0ABT9NFD1_9ACTO</name>
<reference evidence="1 2" key="1">
    <citation type="submission" date="2023-07" db="EMBL/GenBank/DDBJ databases">
        <title>Sequencing the genomes of 1000 actinobacteria strains.</title>
        <authorList>
            <person name="Klenk H.-P."/>
        </authorList>
    </citation>
    <scope>NUCLEOTIDE SEQUENCE [LARGE SCALE GENOMIC DNA]</scope>
    <source>
        <strain evidence="1 2">DSM 17163</strain>
    </source>
</reference>